<evidence type="ECO:0000313" key="3">
    <source>
        <dbReference type="Proteomes" id="UP000194933"/>
    </source>
</evidence>
<feature type="transmembrane region" description="Helical" evidence="1">
    <location>
        <begin position="465"/>
        <end position="482"/>
    </location>
</feature>
<feature type="transmembrane region" description="Helical" evidence="1">
    <location>
        <begin position="199"/>
        <end position="221"/>
    </location>
</feature>
<reference evidence="2 3" key="1">
    <citation type="submission" date="2017-05" db="EMBL/GenBank/DDBJ databases">
        <title>The Genome Sequence of Enterococcus sp. 10A9_DIV0425.</title>
        <authorList>
            <consortium name="The Broad Institute Genomics Platform"/>
            <consortium name="The Broad Institute Genomic Center for Infectious Diseases"/>
            <person name="Earl A."/>
            <person name="Manson A."/>
            <person name="Schwartman J."/>
            <person name="Gilmore M."/>
            <person name="Abouelleil A."/>
            <person name="Cao P."/>
            <person name="Chapman S."/>
            <person name="Cusick C."/>
            <person name="Shea T."/>
            <person name="Young S."/>
            <person name="Neafsey D."/>
            <person name="Nusbaum C."/>
            <person name="Birren B."/>
        </authorList>
    </citation>
    <scope>NUCLEOTIDE SEQUENCE [LARGE SCALE GENOMIC DNA]</scope>
    <source>
        <strain evidence="2 3">10A9_DIV0425</strain>
    </source>
</reference>
<feature type="transmembrane region" description="Helical" evidence="1">
    <location>
        <begin position="128"/>
        <end position="152"/>
    </location>
</feature>
<feature type="transmembrane region" description="Helical" evidence="1">
    <location>
        <begin position="241"/>
        <end position="260"/>
    </location>
</feature>
<feature type="transmembrane region" description="Helical" evidence="1">
    <location>
        <begin position="164"/>
        <end position="187"/>
    </location>
</feature>
<feature type="transmembrane region" description="Helical" evidence="1">
    <location>
        <begin position="299"/>
        <end position="317"/>
    </location>
</feature>
<dbReference type="RefSeq" id="WP_086284953.1">
    <property type="nucleotide sequence ID" value="NZ_NGMO01000003.1"/>
</dbReference>
<gene>
    <name evidence="2" type="ORF">A5844_001878</name>
</gene>
<protein>
    <recommendedName>
        <fullName evidence="4">Tetronasin resistance transmembrane protein</fullName>
    </recommendedName>
</protein>
<keyword evidence="1" id="KW-0472">Membrane</keyword>
<accession>A0A242JY85</accession>
<sequence>MNEKFERWETLLLQYLKRDWKKIIIWVIGLGLFSSAYVPAFEEIAKGQGLIGMFETMRNPAMISMVGSTPIKIGTEYTIGAMYAQQMLLYCGVFAMIVSALHVISHTRKEEDLGLTELVRSFRVGRQANSLAVLVETILINLILALMIAGLMSSFDATSISVEGSLLFGSAIGFSGILGALMALVLAQIMPTSAGATGGTLSFIGLLYVIRAATDVSAPTLSNWNPLGWVYLTYPFTENRWFFLLYGLLFGIVLLVKAFFLEEKRDMGSGYLPTMVGRSHARRTLLSVPGLLLRLNRGLIISWLLAFLIMGALYGSIYGDMQTFLESNDLIKQMFEVSGASIEASFTSTIMMVLISLVAILPIAMINKLYAEESRGHFSQFYATKMTRGKLYWTAISLAVLSATCGILLSSIGLGGTALTVMDTDTSMTIQDFLAAGFNFFPSVLFFISLAALALGWVPKLGKMIYAYLGYSFALNYFSGILDLPEVVEKTAIQSWFPKMPVDSFDAPLFIIVTLLSSSLILLGFIGYKTRDLEN</sequence>
<keyword evidence="1" id="KW-1133">Transmembrane helix</keyword>
<dbReference type="EMBL" id="NGMO01000003">
    <property type="protein sequence ID" value="OTP10180.1"/>
    <property type="molecule type" value="Genomic_DNA"/>
</dbReference>
<name>A0A242JY85_9ENTE</name>
<feature type="transmembrane region" description="Helical" evidence="1">
    <location>
        <begin position="23"/>
        <end position="40"/>
    </location>
</feature>
<feature type="transmembrane region" description="Helical" evidence="1">
    <location>
        <begin position="87"/>
        <end position="107"/>
    </location>
</feature>
<evidence type="ECO:0008006" key="4">
    <source>
        <dbReference type="Google" id="ProtNLM"/>
    </source>
</evidence>
<feature type="transmembrane region" description="Helical" evidence="1">
    <location>
        <begin position="433"/>
        <end position="458"/>
    </location>
</feature>
<evidence type="ECO:0000256" key="1">
    <source>
        <dbReference type="SAM" id="Phobius"/>
    </source>
</evidence>
<feature type="transmembrane region" description="Helical" evidence="1">
    <location>
        <begin position="350"/>
        <end position="370"/>
    </location>
</feature>
<feature type="transmembrane region" description="Helical" evidence="1">
    <location>
        <begin position="507"/>
        <end position="528"/>
    </location>
</feature>
<feature type="transmembrane region" description="Helical" evidence="1">
    <location>
        <begin position="391"/>
        <end position="413"/>
    </location>
</feature>
<keyword evidence="3" id="KW-1185">Reference proteome</keyword>
<keyword evidence="1" id="KW-0812">Transmembrane</keyword>
<evidence type="ECO:0000313" key="2">
    <source>
        <dbReference type="EMBL" id="OTP10180.1"/>
    </source>
</evidence>
<proteinExistence type="predicted"/>
<dbReference type="STRING" id="1987383.A5844_001878"/>
<dbReference type="AlphaFoldDB" id="A0A242JY85"/>
<dbReference type="Proteomes" id="UP000194933">
    <property type="component" value="Unassembled WGS sequence"/>
</dbReference>
<organism evidence="2 3">
    <name type="scientific">Candidatus Enterococcus wittei</name>
    <dbReference type="NCBI Taxonomy" id="1987383"/>
    <lineage>
        <taxon>Bacteria</taxon>
        <taxon>Bacillati</taxon>
        <taxon>Bacillota</taxon>
        <taxon>Bacilli</taxon>
        <taxon>Lactobacillales</taxon>
        <taxon>Enterococcaceae</taxon>
        <taxon>Enterococcus</taxon>
    </lineage>
</organism>
<comment type="caution">
    <text evidence="2">The sequence shown here is derived from an EMBL/GenBank/DDBJ whole genome shotgun (WGS) entry which is preliminary data.</text>
</comment>